<evidence type="ECO:0000256" key="1">
    <source>
        <dbReference type="SAM" id="MobiDB-lite"/>
    </source>
</evidence>
<dbReference type="EMBL" id="CAUYUJ010015127">
    <property type="protein sequence ID" value="CAK0850217.1"/>
    <property type="molecule type" value="Genomic_DNA"/>
</dbReference>
<keyword evidence="4" id="KW-1185">Reference proteome</keyword>
<gene>
    <name evidence="3" type="ORF">PCOR1329_LOCUS42665</name>
</gene>
<protein>
    <submittedName>
        <fullName evidence="3">Uncharacterized protein</fullName>
    </submittedName>
</protein>
<evidence type="ECO:0000313" key="4">
    <source>
        <dbReference type="Proteomes" id="UP001189429"/>
    </source>
</evidence>
<keyword evidence="2" id="KW-1133">Transmembrane helix</keyword>
<feature type="transmembrane region" description="Helical" evidence="2">
    <location>
        <begin position="363"/>
        <end position="386"/>
    </location>
</feature>
<keyword evidence="2" id="KW-0472">Membrane</keyword>
<name>A0ABN9TVW1_9DINO</name>
<accession>A0ABN9TVW1</accession>
<dbReference type="Proteomes" id="UP001189429">
    <property type="component" value="Unassembled WGS sequence"/>
</dbReference>
<comment type="caution">
    <text evidence="3">The sequence shown here is derived from an EMBL/GenBank/DDBJ whole genome shotgun (WGS) entry which is preliminary data.</text>
</comment>
<feature type="region of interest" description="Disordered" evidence="1">
    <location>
        <begin position="147"/>
        <end position="171"/>
    </location>
</feature>
<feature type="region of interest" description="Disordered" evidence="1">
    <location>
        <begin position="232"/>
        <end position="254"/>
    </location>
</feature>
<evidence type="ECO:0000256" key="2">
    <source>
        <dbReference type="SAM" id="Phobius"/>
    </source>
</evidence>
<feature type="transmembrane region" description="Helical" evidence="2">
    <location>
        <begin position="339"/>
        <end position="357"/>
    </location>
</feature>
<sequence>MRVGMDVDGLCEHASWLDGLLRLDPRGGFFDHIDVAKGFYGIMKAPAENVTRVRAISRATGYPVDGLHDYWALKTRVMLSHLRIKKKERELTSTAIEKAQPELRSMLSLISRPSPSPPAKPSRSAAQQEPVQNPFINYRVPELFTSPPQTGAGFGSSSVLDSDGDDDDEDNHPIFCHFDGRAIQLVLSNGSAREAEWFRVSGDGFVMGVWDSVKGADGEPYSWESELSADWLGDDGKLKRPPKAQPKPAGKSKDDTQIELILANGHNGKVAVFMRALGRPKKKQILEVGGENARERATTIIDMIRTQVMDIVGSVNDPAKVSDEDMKAVRAIAKAARDGGLLTALLTGLLMTGVLLTDLLLTGLLLTGLLAGLLTGLMTGLMTGLLTGPLTGLLTAVSEGPGDGGGWVADS</sequence>
<organism evidence="3 4">
    <name type="scientific">Prorocentrum cordatum</name>
    <dbReference type="NCBI Taxonomy" id="2364126"/>
    <lineage>
        <taxon>Eukaryota</taxon>
        <taxon>Sar</taxon>
        <taxon>Alveolata</taxon>
        <taxon>Dinophyceae</taxon>
        <taxon>Prorocentrales</taxon>
        <taxon>Prorocentraceae</taxon>
        <taxon>Prorocentrum</taxon>
    </lineage>
</organism>
<evidence type="ECO:0000313" key="3">
    <source>
        <dbReference type="EMBL" id="CAK0850217.1"/>
    </source>
</evidence>
<reference evidence="3" key="1">
    <citation type="submission" date="2023-10" db="EMBL/GenBank/DDBJ databases">
        <authorList>
            <person name="Chen Y."/>
            <person name="Shah S."/>
            <person name="Dougan E. K."/>
            <person name="Thang M."/>
            <person name="Chan C."/>
        </authorList>
    </citation>
    <scope>NUCLEOTIDE SEQUENCE [LARGE SCALE GENOMIC DNA]</scope>
</reference>
<feature type="region of interest" description="Disordered" evidence="1">
    <location>
        <begin position="109"/>
        <end position="131"/>
    </location>
</feature>
<keyword evidence="2" id="KW-0812">Transmembrane</keyword>
<proteinExistence type="predicted"/>